<evidence type="ECO:0000313" key="4">
    <source>
        <dbReference type="EMBL" id="HGW93059.1"/>
    </source>
</evidence>
<dbReference type="GO" id="GO:0004521">
    <property type="term" value="F:RNA endonuclease activity"/>
    <property type="evidence" value="ECO:0007669"/>
    <property type="project" value="InterPro"/>
</dbReference>
<feature type="signal peptide" evidence="3">
    <location>
        <begin position="1"/>
        <end position="30"/>
    </location>
</feature>
<organism evidence="4">
    <name type="scientific">Oscillatoriales cyanobacterium SpSt-402</name>
    <dbReference type="NCBI Taxonomy" id="2282168"/>
    <lineage>
        <taxon>Bacteria</taxon>
        <taxon>Bacillati</taxon>
        <taxon>Cyanobacteriota</taxon>
        <taxon>Cyanophyceae</taxon>
        <taxon>Oscillatoriophycideae</taxon>
        <taxon>Oscillatoriales</taxon>
    </lineage>
</organism>
<protein>
    <submittedName>
        <fullName evidence="4">Guanyl-specific ribonuclease Sa</fullName>
    </submittedName>
</protein>
<keyword evidence="2" id="KW-0378">Hydrolase</keyword>
<evidence type="ECO:0000256" key="2">
    <source>
        <dbReference type="ARBA" id="ARBA00022801"/>
    </source>
</evidence>
<dbReference type="GO" id="GO:0003723">
    <property type="term" value="F:RNA binding"/>
    <property type="evidence" value="ECO:0007669"/>
    <property type="project" value="InterPro"/>
</dbReference>
<gene>
    <name evidence="4" type="ORF">ENR47_02055</name>
</gene>
<dbReference type="InterPro" id="IPR016191">
    <property type="entry name" value="Ribonuclease/ribotoxin"/>
</dbReference>
<sequence length="138" mass="15256">MMQVLRTAFALVITNLALLGLSPAPDGAIAQTPLKPLETEIARQPTIRIVAVTQLPPEVRKTVTLIQRGGPFPYRKDGTVFGNRERRLPLAARGYYREYTVPTPGASNRGARRLVVGGANEIYYYTGDHYGSFVRVKL</sequence>
<dbReference type="GO" id="GO:0016787">
    <property type="term" value="F:hydrolase activity"/>
    <property type="evidence" value="ECO:0007669"/>
    <property type="project" value="UniProtKB-KW"/>
</dbReference>
<keyword evidence="1" id="KW-0540">Nuclease</keyword>
<reference evidence="4" key="1">
    <citation type="journal article" date="2020" name="mSystems">
        <title>Genome- and Community-Level Interaction Insights into Carbon Utilization and Element Cycling Functions of Hydrothermarchaeota in Hydrothermal Sediment.</title>
        <authorList>
            <person name="Zhou Z."/>
            <person name="Liu Y."/>
            <person name="Xu W."/>
            <person name="Pan J."/>
            <person name="Luo Z.H."/>
            <person name="Li M."/>
        </authorList>
    </citation>
    <scope>NUCLEOTIDE SEQUENCE [LARGE SCALE GENOMIC DNA]</scope>
    <source>
        <strain evidence="4">SpSt-402</strain>
    </source>
</reference>
<name>A0A832GZT4_9CYAN</name>
<dbReference type="EMBL" id="DSRD01000136">
    <property type="protein sequence ID" value="HGW93059.1"/>
    <property type="molecule type" value="Genomic_DNA"/>
</dbReference>
<proteinExistence type="predicted"/>
<comment type="caution">
    <text evidence="4">The sequence shown here is derived from an EMBL/GenBank/DDBJ whole genome shotgun (WGS) entry which is preliminary data.</text>
</comment>
<dbReference type="AlphaFoldDB" id="A0A832GZT4"/>
<dbReference type="Gene3D" id="3.10.450.30">
    <property type="entry name" value="Microbial ribonucleases"/>
    <property type="match status" value="1"/>
</dbReference>
<keyword evidence="3" id="KW-0732">Signal</keyword>
<dbReference type="SUPFAM" id="SSF53933">
    <property type="entry name" value="Microbial ribonucleases"/>
    <property type="match status" value="1"/>
</dbReference>
<feature type="chain" id="PRO_5032782875" evidence="3">
    <location>
        <begin position="31"/>
        <end position="138"/>
    </location>
</feature>
<accession>A0A832GZT4</accession>
<dbReference type="InterPro" id="IPR000026">
    <property type="entry name" value="N1-like"/>
</dbReference>
<evidence type="ECO:0000256" key="1">
    <source>
        <dbReference type="ARBA" id="ARBA00022722"/>
    </source>
</evidence>
<dbReference type="Pfam" id="PF00545">
    <property type="entry name" value="Ribonuclease"/>
    <property type="match status" value="1"/>
</dbReference>
<evidence type="ECO:0000256" key="3">
    <source>
        <dbReference type="SAM" id="SignalP"/>
    </source>
</evidence>